<evidence type="ECO:0000259" key="13">
    <source>
        <dbReference type="PROSITE" id="PS50975"/>
    </source>
</evidence>
<comment type="cofactor">
    <cofactor evidence="1">
        <name>Mn(2+)</name>
        <dbReference type="ChEBI" id="CHEBI:29035"/>
    </cofactor>
</comment>
<dbReference type="InterPro" id="IPR016185">
    <property type="entry name" value="PreATP-grasp_dom_sf"/>
</dbReference>
<dbReference type="HAMAP" id="MF_00137">
    <property type="entry name" value="SAICAR_synth"/>
    <property type="match status" value="1"/>
</dbReference>
<sequence length="774" mass="86855">MFNSNIIKQNISNCLKETSLPIKNKYSGKVRDMYFTDDLSILVSTDRQSAFDRSLGFIPFKGQVLAQTSVWWFKRTRHIVKNHLIDSPDPNVIIAKKCKVLPIEFVVRGYITGSTSTSLWTHYEKGERDYCGNLLPEGLVKNQKLPENILTPTTKEADHDRPISAIDIVKEGWLTQEQWDFTSKKALALFEYGQRKAEEHGLILADTKYEFGIDEKTGQILLIDEIHTPDSSRFWLKDSYESHLRQGLEPENIDKEFFRLWFAKHCDPYNDKELPQAPEKLVIELSQKYIKLYEMITGKTFIPPRSNISINTRIFTNVLNYLNKGNNNKSMLNILLIGSGSREHAIAKAIKNSKIENNLFCLSGAINPGIEKLTSGYKVANVCDIDTISSYADKHEIDLAIIGPEAPLEAGVTDALKANGIKVVGPTKDHAQLETSKGFTRGLIEEYKIGANPFFKRFNSMEGVKETLKQYEKQFVIKADGLCGGKGVVVWGDHIKSMDEAIKHCESLVKEGAEFVIEEKLVGEEFSLISFTDGKNFIHMPAVQDHKRAHEGDTGPNTGGMGTYSDANHSLPFLSDSDIERAKEINEKVAQALHDKFGTPYQGILYGGFMATINDTKVIEYNARFGDPEAMNLLTLLDSDFVEIAQAITEGTLNKVEASFKNQATVCKYLVPLGYPNRSVKNFEIDISQCPKDVELFLGAVDYKDGKLIGTGSRAIAVLGLGDTIAEAEKKAENGIKNIYGKLFHRPDIGTKDLINKRIKHMNLLRGNKYKEIK</sequence>
<dbReference type="Pfam" id="PF02844">
    <property type="entry name" value="GARS_N"/>
    <property type="match status" value="1"/>
</dbReference>
<dbReference type="Gene3D" id="3.30.200.20">
    <property type="entry name" value="Phosphorylase Kinase, domain 1"/>
    <property type="match status" value="1"/>
</dbReference>
<dbReference type="PROSITE" id="PS01057">
    <property type="entry name" value="SAICAR_SYNTHETASE_1"/>
    <property type="match status" value="1"/>
</dbReference>
<name>A0ABV9TCJ6_9GAMM</name>
<dbReference type="HAMAP" id="MF_00138">
    <property type="entry name" value="GARS"/>
    <property type="match status" value="1"/>
</dbReference>
<comment type="catalytic activity">
    <reaction evidence="10 11">
        <text>5-amino-1-(5-phospho-D-ribosyl)imidazole-4-carboxylate + L-aspartate + ATP = (2S)-2-[5-amino-1-(5-phospho-beta-D-ribosyl)imidazole-4-carboxamido]succinate + ADP + phosphate + 2 H(+)</text>
        <dbReference type="Rhea" id="RHEA:22628"/>
        <dbReference type="ChEBI" id="CHEBI:15378"/>
        <dbReference type="ChEBI" id="CHEBI:29991"/>
        <dbReference type="ChEBI" id="CHEBI:30616"/>
        <dbReference type="ChEBI" id="CHEBI:43474"/>
        <dbReference type="ChEBI" id="CHEBI:58443"/>
        <dbReference type="ChEBI" id="CHEBI:77657"/>
        <dbReference type="ChEBI" id="CHEBI:456216"/>
        <dbReference type="EC" id="6.3.2.6"/>
    </reaction>
</comment>
<dbReference type="CDD" id="cd01414">
    <property type="entry name" value="SAICAR_synt_Sc"/>
    <property type="match status" value="1"/>
</dbReference>
<dbReference type="InterPro" id="IPR020559">
    <property type="entry name" value="PRibGlycinamide_synth_CS"/>
</dbReference>
<comment type="cofactor">
    <cofactor evidence="2">
        <name>Mg(2+)</name>
        <dbReference type="ChEBI" id="CHEBI:18420"/>
    </cofactor>
</comment>
<evidence type="ECO:0000256" key="8">
    <source>
        <dbReference type="ARBA" id="ARBA00022755"/>
    </source>
</evidence>
<proteinExistence type="inferred from homology"/>
<evidence type="ECO:0000256" key="4">
    <source>
        <dbReference type="ARBA" id="ARBA00005174"/>
    </source>
</evidence>
<dbReference type="InterPro" id="IPR011761">
    <property type="entry name" value="ATP-grasp"/>
</dbReference>
<dbReference type="EMBL" id="JBHSJH010000002">
    <property type="protein sequence ID" value="MFC4892522.1"/>
    <property type="molecule type" value="Genomic_DNA"/>
</dbReference>
<keyword evidence="9 11" id="KW-0067">ATP-binding</keyword>
<dbReference type="NCBIfam" id="NF009251">
    <property type="entry name" value="PRK12607.1"/>
    <property type="match status" value="1"/>
</dbReference>
<comment type="catalytic activity">
    <reaction evidence="12">
        <text>5-phospho-beta-D-ribosylamine + glycine + ATP = N(1)-(5-phospho-beta-D-ribosyl)glycinamide + ADP + phosphate + H(+)</text>
        <dbReference type="Rhea" id="RHEA:17453"/>
        <dbReference type="ChEBI" id="CHEBI:15378"/>
        <dbReference type="ChEBI" id="CHEBI:30616"/>
        <dbReference type="ChEBI" id="CHEBI:43474"/>
        <dbReference type="ChEBI" id="CHEBI:57305"/>
        <dbReference type="ChEBI" id="CHEBI:58681"/>
        <dbReference type="ChEBI" id="CHEBI:143788"/>
        <dbReference type="ChEBI" id="CHEBI:456216"/>
        <dbReference type="EC" id="6.3.4.13"/>
    </reaction>
</comment>
<gene>
    <name evidence="12 14" type="primary">purD</name>
    <name evidence="11" type="synonym">purC</name>
    <name evidence="14" type="ORF">ACFPDQ_05615</name>
</gene>
<dbReference type="RefSeq" id="WP_119329899.1">
    <property type="nucleotide sequence ID" value="NZ_JBHSJH010000002.1"/>
</dbReference>
<dbReference type="InterPro" id="IPR020560">
    <property type="entry name" value="PRibGlycinamide_synth_C-dom"/>
</dbReference>
<dbReference type="SMART" id="SM01210">
    <property type="entry name" value="GARS_C"/>
    <property type="match status" value="1"/>
</dbReference>
<keyword evidence="6 11" id="KW-0436">Ligase</keyword>
<dbReference type="EC" id="6.3.4.13" evidence="12"/>
<feature type="domain" description="ATP-grasp" evidence="13">
    <location>
        <begin position="441"/>
        <end position="650"/>
    </location>
</feature>
<dbReference type="InterPro" id="IPR020562">
    <property type="entry name" value="PRibGlycinamide_synth_N"/>
</dbReference>
<dbReference type="PROSITE" id="PS50975">
    <property type="entry name" value="ATP_GRASP"/>
    <property type="match status" value="1"/>
</dbReference>
<dbReference type="InterPro" id="IPR018236">
    <property type="entry name" value="SAICAR_synthetase_CS"/>
</dbReference>
<dbReference type="SUPFAM" id="SSF52440">
    <property type="entry name" value="PreATP-grasp domain"/>
    <property type="match status" value="1"/>
</dbReference>
<dbReference type="Pfam" id="PF01071">
    <property type="entry name" value="GARS_A"/>
    <property type="match status" value="1"/>
</dbReference>
<dbReference type="SUPFAM" id="SSF51246">
    <property type="entry name" value="Rudiment single hybrid motif"/>
    <property type="match status" value="1"/>
</dbReference>
<dbReference type="PANTHER" id="PTHR43700">
    <property type="entry name" value="PHOSPHORIBOSYLAMINOIMIDAZOLE-SUCCINOCARBOXAMIDE SYNTHASE"/>
    <property type="match status" value="1"/>
</dbReference>
<dbReference type="SMART" id="SM01209">
    <property type="entry name" value="GARS_A"/>
    <property type="match status" value="1"/>
</dbReference>
<dbReference type="Proteomes" id="UP001595926">
    <property type="component" value="Unassembled WGS sequence"/>
</dbReference>
<evidence type="ECO:0000313" key="15">
    <source>
        <dbReference type="Proteomes" id="UP001595926"/>
    </source>
</evidence>
<dbReference type="Gene3D" id="3.40.50.20">
    <property type="match status" value="1"/>
</dbReference>
<dbReference type="Pfam" id="PF02843">
    <property type="entry name" value="GARS_C"/>
    <property type="match status" value="1"/>
</dbReference>
<keyword evidence="8 11" id="KW-0658">Purine biosynthesis</keyword>
<dbReference type="SUPFAM" id="SSF56059">
    <property type="entry name" value="Glutathione synthetase ATP-binding domain-like"/>
    <property type="match status" value="1"/>
</dbReference>
<protein>
    <recommendedName>
        <fullName evidence="11 12">Multifunctional fusion protein</fullName>
    </recommendedName>
    <domain>
        <recommendedName>
            <fullName evidence="12">Phosphoribosylamine--glycine ligase</fullName>
            <ecNumber evidence="12">6.3.4.13</ecNumber>
        </recommendedName>
        <alternativeName>
            <fullName evidence="12">GARS</fullName>
        </alternativeName>
        <alternativeName>
            <fullName evidence="12">Glycinamide ribonucleotide synthetase</fullName>
        </alternativeName>
        <alternativeName>
            <fullName evidence="12">Phosphoribosylglycinamide synthetase</fullName>
        </alternativeName>
    </domain>
    <domain>
        <recommendedName>
            <fullName evidence="11">Phosphoribosylaminoimidazole-succinocarboxamide synthase</fullName>
            <ecNumber evidence="11">6.3.2.6</ecNumber>
        </recommendedName>
        <alternativeName>
            <fullName evidence="11">SAICAR synthetase</fullName>
        </alternativeName>
    </domain>
</protein>
<dbReference type="Gene3D" id="3.90.600.10">
    <property type="entry name" value="Phosphoribosylglycinamide synthetase, C-terminal domain"/>
    <property type="match status" value="1"/>
</dbReference>
<dbReference type="InterPro" id="IPR020561">
    <property type="entry name" value="PRibGlycinamid_synth_ATP-grasp"/>
</dbReference>
<evidence type="ECO:0000256" key="12">
    <source>
        <dbReference type="HAMAP-Rule" id="MF_00138"/>
    </source>
</evidence>
<dbReference type="InterPro" id="IPR013815">
    <property type="entry name" value="ATP_grasp_subdomain_1"/>
</dbReference>
<dbReference type="Gene3D" id="3.30.470.20">
    <property type="entry name" value="ATP-grasp fold, B domain"/>
    <property type="match status" value="2"/>
</dbReference>
<evidence type="ECO:0000256" key="10">
    <source>
        <dbReference type="ARBA" id="ARBA00048475"/>
    </source>
</evidence>
<dbReference type="InterPro" id="IPR037123">
    <property type="entry name" value="PRibGlycinamide_synth_C_sf"/>
</dbReference>
<accession>A0ABV9TCJ6</accession>
<evidence type="ECO:0000256" key="9">
    <source>
        <dbReference type="ARBA" id="ARBA00022840"/>
    </source>
</evidence>
<dbReference type="Pfam" id="PF01259">
    <property type="entry name" value="SAICAR_synt"/>
    <property type="match status" value="1"/>
</dbReference>
<keyword evidence="7 11" id="KW-0547">Nucleotide-binding</keyword>
<evidence type="ECO:0000256" key="6">
    <source>
        <dbReference type="ARBA" id="ARBA00022598"/>
    </source>
</evidence>
<dbReference type="PANTHER" id="PTHR43700:SF1">
    <property type="entry name" value="PHOSPHORIBOSYLAMINOIMIDAZOLE-SUCCINOCARBOXAMIDE SYNTHASE"/>
    <property type="match status" value="1"/>
</dbReference>
<dbReference type="SUPFAM" id="SSF56104">
    <property type="entry name" value="SAICAR synthase-like"/>
    <property type="match status" value="1"/>
</dbReference>
<dbReference type="NCBIfam" id="TIGR00877">
    <property type="entry name" value="purD"/>
    <property type="match status" value="1"/>
</dbReference>
<dbReference type="InterPro" id="IPR011054">
    <property type="entry name" value="Rudment_hybrid_motif"/>
</dbReference>
<comment type="similarity">
    <text evidence="5 11">Belongs to the SAICAR synthetase family.</text>
</comment>
<evidence type="ECO:0000256" key="11">
    <source>
        <dbReference type="HAMAP-Rule" id="MF_00137"/>
    </source>
</evidence>
<comment type="caution">
    <text evidence="14">The sequence shown here is derived from an EMBL/GenBank/DDBJ whole genome shotgun (WGS) entry which is preliminary data.</text>
</comment>
<dbReference type="PROSITE" id="PS01058">
    <property type="entry name" value="SAICAR_SYNTHETASE_2"/>
    <property type="match status" value="1"/>
</dbReference>
<dbReference type="GO" id="GO:0004637">
    <property type="term" value="F:phosphoribosylamine-glycine ligase activity"/>
    <property type="evidence" value="ECO:0007669"/>
    <property type="project" value="UniProtKB-EC"/>
</dbReference>
<evidence type="ECO:0000256" key="1">
    <source>
        <dbReference type="ARBA" id="ARBA00001936"/>
    </source>
</evidence>
<dbReference type="Gene3D" id="3.30.1490.20">
    <property type="entry name" value="ATP-grasp fold, A domain"/>
    <property type="match status" value="1"/>
</dbReference>
<evidence type="ECO:0000256" key="2">
    <source>
        <dbReference type="ARBA" id="ARBA00001946"/>
    </source>
</evidence>
<evidence type="ECO:0000256" key="7">
    <source>
        <dbReference type="ARBA" id="ARBA00022741"/>
    </source>
</evidence>
<comment type="similarity">
    <text evidence="12">Belongs to the GARS family.</text>
</comment>
<dbReference type="PROSITE" id="PS00184">
    <property type="entry name" value="GARS"/>
    <property type="match status" value="1"/>
</dbReference>
<evidence type="ECO:0000256" key="5">
    <source>
        <dbReference type="ARBA" id="ARBA00010190"/>
    </source>
</evidence>
<organism evidence="14 15">
    <name type="scientific">Pseudofrancisella aestuarii</name>
    <dbReference type="NCBI Taxonomy" id="2670347"/>
    <lineage>
        <taxon>Bacteria</taxon>
        <taxon>Pseudomonadati</taxon>
        <taxon>Pseudomonadota</taxon>
        <taxon>Gammaproteobacteria</taxon>
        <taxon>Thiotrichales</taxon>
        <taxon>Francisellaceae</taxon>
        <taxon>Pseudofrancisella</taxon>
    </lineage>
</organism>
<dbReference type="EC" id="6.3.2.6" evidence="11"/>
<evidence type="ECO:0000256" key="3">
    <source>
        <dbReference type="ARBA" id="ARBA00004672"/>
    </source>
</evidence>
<evidence type="ECO:0000313" key="14">
    <source>
        <dbReference type="EMBL" id="MFC4892522.1"/>
    </source>
</evidence>
<comment type="pathway">
    <text evidence="3 11">Purine metabolism; IMP biosynthesis via de novo pathway; 5-amino-1-(5-phospho-D-ribosyl)imidazole-4-carboxamide from 5-amino-1-(5-phospho-D-ribosyl)imidazole-4-carboxylate: step 1/2.</text>
</comment>
<dbReference type="InterPro" id="IPR028923">
    <property type="entry name" value="SAICAR_synt/ADE2_N"/>
</dbReference>
<comment type="pathway">
    <text evidence="4 12">Purine metabolism; IMP biosynthesis via de novo pathway; N(1)-(5-phospho-D-ribosyl)glycinamide from 5-phospho-alpha-D-ribose 1-diphosphate: step 2/2.</text>
</comment>
<dbReference type="InterPro" id="IPR000115">
    <property type="entry name" value="PRibGlycinamide_synth"/>
</dbReference>
<reference evidence="15" key="1">
    <citation type="journal article" date="2019" name="Int. J. Syst. Evol. Microbiol.">
        <title>The Global Catalogue of Microorganisms (GCM) 10K type strain sequencing project: providing services to taxonomists for standard genome sequencing and annotation.</title>
        <authorList>
            <consortium name="The Broad Institute Genomics Platform"/>
            <consortium name="The Broad Institute Genome Sequencing Center for Infectious Disease"/>
            <person name="Wu L."/>
            <person name="Ma J."/>
        </authorList>
    </citation>
    <scope>NUCLEOTIDE SEQUENCE [LARGE SCALE GENOMIC DNA]</scope>
    <source>
        <strain evidence="15">CGMCC 1.13718</strain>
    </source>
</reference>
<keyword evidence="15" id="KW-1185">Reference proteome</keyword>